<sequence length="192" mass="21076">MDSITAFVDFLFQEGESQNLISASSRAHVWARHIVDSAQLAFIAQAQEAPDGPWLDLGSGAGFPGLIIAALMHRPVILVESRRKRADFLIAAADILGVSDHVKVDGRRLELIETQKVGVISARAFAPLERLFPLAERFSRSETLWLLPKGRSAQSELADARKTWQGAFHVEQSVTDPEAAIIVARGVRRGKK</sequence>
<dbReference type="PIRSF" id="PIRSF003078">
    <property type="entry name" value="GidB"/>
    <property type="match status" value="1"/>
</dbReference>
<feature type="binding site" evidence="6">
    <location>
        <position position="123"/>
    </location>
    <ligand>
        <name>S-adenosyl-L-methionine</name>
        <dbReference type="ChEBI" id="CHEBI:59789"/>
    </ligand>
</feature>
<name>A0A7W9AE99_9SPHN</name>
<dbReference type="AlphaFoldDB" id="A0A7W9AE99"/>
<feature type="binding site" evidence="6">
    <location>
        <position position="63"/>
    </location>
    <ligand>
        <name>S-adenosyl-L-methionine</name>
        <dbReference type="ChEBI" id="CHEBI:59789"/>
    </ligand>
</feature>
<dbReference type="EC" id="2.1.1.170" evidence="6"/>
<evidence type="ECO:0000256" key="6">
    <source>
        <dbReference type="HAMAP-Rule" id="MF_00074"/>
    </source>
</evidence>
<reference evidence="7 8" key="1">
    <citation type="submission" date="2020-08" db="EMBL/GenBank/DDBJ databases">
        <title>Genomic Encyclopedia of Type Strains, Phase IV (KMG-IV): sequencing the most valuable type-strain genomes for metagenomic binning, comparative biology and taxonomic classification.</title>
        <authorList>
            <person name="Goeker M."/>
        </authorList>
    </citation>
    <scope>NUCLEOTIDE SEQUENCE [LARGE SCALE GENOMIC DNA]</scope>
    <source>
        <strain evidence="7 8">DSM 25079</strain>
    </source>
</reference>
<comment type="caution">
    <text evidence="6">Lacks conserved residue(s) required for the propagation of feature annotation.</text>
</comment>
<evidence type="ECO:0000256" key="2">
    <source>
        <dbReference type="ARBA" id="ARBA00022552"/>
    </source>
</evidence>
<feature type="binding site" evidence="6">
    <location>
        <begin position="109"/>
        <end position="110"/>
    </location>
    <ligand>
        <name>S-adenosyl-L-methionine</name>
        <dbReference type="ChEBI" id="CHEBI:59789"/>
    </ligand>
</feature>
<evidence type="ECO:0000256" key="4">
    <source>
        <dbReference type="ARBA" id="ARBA00022679"/>
    </source>
</evidence>
<evidence type="ECO:0000256" key="1">
    <source>
        <dbReference type="ARBA" id="ARBA00022490"/>
    </source>
</evidence>
<accession>A0A7W9AE99</accession>
<comment type="similarity">
    <text evidence="6">Belongs to the methyltransferase superfamily. RNA methyltransferase RsmG family.</text>
</comment>
<comment type="subcellular location">
    <subcellularLocation>
        <location evidence="6">Cytoplasm</location>
    </subcellularLocation>
</comment>
<evidence type="ECO:0000256" key="3">
    <source>
        <dbReference type="ARBA" id="ARBA00022603"/>
    </source>
</evidence>
<dbReference type="Gene3D" id="3.40.50.150">
    <property type="entry name" value="Vaccinia Virus protein VP39"/>
    <property type="match status" value="1"/>
</dbReference>
<keyword evidence="8" id="KW-1185">Reference proteome</keyword>
<dbReference type="Proteomes" id="UP000549617">
    <property type="component" value="Unassembled WGS sequence"/>
</dbReference>
<keyword evidence="1 6" id="KW-0963">Cytoplasm</keyword>
<feature type="binding site" evidence="6">
    <location>
        <position position="58"/>
    </location>
    <ligand>
        <name>S-adenosyl-L-methionine</name>
        <dbReference type="ChEBI" id="CHEBI:59789"/>
    </ligand>
</feature>
<dbReference type="SUPFAM" id="SSF53335">
    <property type="entry name" value="S-adenosyl-L-methionine-dependent methyltransferases"/>
    <property type="match status" value="1"/>
</dbReference>
<keyword evidence="3 6" id="KW-0489">Methyltransferase</keyword>
<dbReference type="HAMAP" id="MF_00074">
    <property type="entry name" value="16SrRNA_methyltr_G"/>
    <property type="match status" value="1"/>
</dbReference>
<dbReference type="InterPro" id="IPR029063">
    <property type="entry name" value="SAM-dependent_MTases_sf"/>
</dbReference>
<proteinExistence type="inferred from homology"/>
<dbReference type="GO" id="GO:0005829">
    <property type="term" value="C:cytosol"/>
    <property type="evidence" value="ECO:0007669"/>
    <property type="project" value="TreeGrafter"/>
</dbReference>
<dbReference type="Pfam" id="PF02527">
    <property type="entry name" value="GidB"/>
    <property type="match status" value="1"/>
</dbReference>
<keyword evidence="4 6" id="KW-0808">Transferase</keyword>
<comment type="catalytic activity">
    <reaction evidence="6">
        <text>guanosine(527) in 16S rRNA + S-adenosyl-L-methionine = N(7)-methylguanosine(527) in 16S rRNA + S-adenosyl-L-homocysteine</text>
        <dbReference type="Rhea" id="RHEA:42732"/>
        <dbReference type="Rhea" id="RHEA-COMP:10209"/>
        <dbReference type="Rhea" id="RHEA-COMP:10210"/>
        <dbReference type="ChEBI" id="CHEBI:57856"/>
        <dbReference type="ChEBI" id="CHEBI:59789"/>
        <dbReference type="ChEBI" id="CHEBI:74269"/>
        <dbReference type="ChEBI" id="CHEBI:74480"/>
        <dbReference type="EC" id="2.1.1.170"/>
    </reaction>
</comment>
<evidence type="ECO:0000313" key="8">
    <source>
        <dbReference type="Proteomes" id="UP000549617"/>
    </source>
</evidence>
<dbReference type="PANTHER" id="PTHR31760">
    <property type="entry name" value="S-ADENOSYL-L-METHIONINE-DEPENDENT METHYLTRANSFERASES SUPERFAMILY PROTEIN"/>
    <property type="match status" value="1"/>
</dbReference>
<comment type="function">
    <text evidence="6">Specifically methylates the N7 position of guanine in position 527 of 16S rRNA.</text>
</comment>
<evidence type="ECO:0000256" key="5">
    <source>
        <dbReference type="ARBA" id="ARBA00022691"/>
    </source>
</evidence>
<dbReference type="GO" id="GO:0070043">
    <property type="term" value="F:rRNA (guanine-N7-)-methyltransferase activity"/>
    <property type="evidence" value="ECO:0007669"/>
    <property type="project" value="UniProtKB-UniRule"/>
</dbReference>
<keyword evidence="2 6" id="KW-0698">rRNA processing</keyword>
<organism evidence="7 8">
    <name type="scientific">Sphingobium boeckii</name>
    <dbReference type="NCBI Taxonomy" id="1082345"/>
    <lineage>
        <taxon>Bacteria</taxon>
        <taxon>Pseudomonadati</taxon>
        <taxon>Pseudomonadota</taxon>
        <taxon>Alphaproteobacteria</taxon>
        <taxon>Sphingomonadales</taxon>
        <taxon>Sphingomonadaceae</taxon>
        <taxon>Sphingobium</taxon>
    </lineage>
</organism>
<dbReference type="PANTHER" id="PTHR31760:SF0">
    <property type="entry name" value="S-ADENOSYL-L-METHIONINE-DEPENDENT METHYLTRANSFERASES SUPERFAMILY PROTEIN"/>
    <property type="match status" value="1"/>
</dbReference>
<comment type="caution">
    <text evidence="7">The sequence shown here is derived from an EMBL/GenBank/DDBJ whole genome shotgun (WGS) entry which is preliminary data.</text>
</comment>
<evidence type="ECO:0000313" key="7">
    <source>
        <dbReference type="EMBL" id="MBB5684100.1"/>
    </source>
</evidence>
<keyword evidence="5 6" id="KW-0949">S-adenosyl-L-methionine</keyword>
<dbReference type="EMBL" id="JACIJC010000001">
    <property type="protein sequence ID" value="MBB5684100.1"/>
    <property type="molecule type" value="Genomic_DNA"/>
</dbReference>
<gene>
    <name evidence="6" type="primary">rsmG</name>
    <name evidence="7" type="ORF">FHS49_000091</name>
</gene>
<protein>
    <recommendedName>
        <fullName evidence="6">Ribosomal RNA small subunit methyltransferase G</fullName>
        <ecNumber evidence="6">2.1.1.170</ecNumber>
    </recommendedName>
    <alternativeName>
        <fullName evidence="6">16S rRNA 7-methylguanosine methyltransferase</fullName>
        <shortName evidence="6">16S rRNA m7G methyltransferase</shortName>
    </alternativeName>
</protein>
<dbReference type="InterPro" id="IPR003682">
    <property type="entry name" value="rRNA_ssu_MeTfrase_G"/>
</dbReference>